<evidence type="ECO:0000256" key="1">
    <source>
        <dbReference type="ARBA" id="ARBA00006484"/>
    </source>
</evidence>
<sequence>MLLQKIKSEEMTLNFDDTDFTGKRVLVVGGSSGIGNGIAQAFRARGAEVHVWGTRAKASDYDPADGSDLEGLLYQQVDVGSPDEIESAQLDFDTLDCLVLSQGIVVYKRGEFENPGWDKVMAVNLDSLMHCSRVCKPMLAKTQGSVIIVSSISGLSANVGNPAYAASKAGAISLTKTLGQAWAPDGIRVNGLAPGLVDTKLTKVTTENPKRLEGALRAIPVGRMGTPGDMAGAAIFLASPLAAYVCGQTLIVDGGLSL</sequence>
<dbReference type="Pfam" id="PF13561">
    <property type="entry name" value="adh_short_C2"/>
    <property type="match status" value="1"/>
</dbReference>
<gene>
    <name evidence="2" type="ORF">HOC_16703</name>
</gene>
<accession>A0A059G2Y4</accession>
<dbReference type="STRING" id="1280953.HOC_16703"/>
<comment type="caution">
    <text evidence="2">The sequence shown here is derived from an EMBL/GenBank/DDBJ whole genome shotgun (WGS) entry which is preliminary data.</text>
</comment>
<dbReference type="GO" id="GO:0016616">
    <property type="term" value="F:oxidoreductase activity, acting on the CH-OH group of donors, NAD or NADP as acceptor"/>
    <property type="evidence" value="ECO:0007669"/>
    <property type="project" value="TreeGrafter"/>
</dbReference>
<proteinExistence type="inferred from homology"/>
<dbReference type="eggNOG" id="COG1028">
    <property type="taxonomic scope" value="Bacteria"/>
</dbReference>
<dbReference type="PROSITE" id="PS00061">
    <property type="entry name" value="ADH_SHORT"/>
    <property type="match status" value="1"/>
</dbReference>
<dbReference type="Gene3D" id="3.40.50.720">
    <property type="entry name" value="NAD(P)-binding Rossmann-like Domain"/>
    <property type="match status" value="1"/>
</dbReference>
<evidence type="ECO:0000313" key="3">
    <source>
        <dbReference type="Proteomes" id="UP000024942"/>
    </source>
</evidence>
<dbReference type="AlphaFoldDB" id="A0A059G2Y4"/>
<comment type="similarity">
    <text evidence="1">Belongs to the short-chain dehydrogenases/reductases (SDR) family.</text>
</comment>
<protein>
    <submittedName>
        <fullName evidence="2">Short chain dehydrogenase</fullName>
    </submittedName>
</protein>
<dbReference type="PATRIC" id="fig|1280953.3.peg.3348"/>
<keyword evidence="3" id="KW-1185">Reference proteome</keyword>
<organism evidence="2 3">
    <name type="scientific">Hyphomonas oceanitis SCH89</name>
    <dbReference type="NCBI Taxonomy" id="1280953"/>
    <lineage>
        <taxon>Bacteria</taxon>
        <taxon>Pseudomonadati</taxon>
        <taxon>Pseudomonadota</taxon>
        <taxon>Alphaproteobacteria</taxon>
        <taxon>Hyphomonadales</taxon>
        <taxon>Hyphomonadaceae</taxon>
        <taxon>Hyphomonas</taxon>
    </lineage>
</organism>
<dbReference type="Proteomes" id="UP000024942">
    <property type="component" value="Unassembled WGS sequence"/>
</dbReference>
<dbReference type="InterPro" id="IPR036291">
    <property type="entry name" value="NAD(P)-bd_dom_sf"/>
</dbReference>
<dbReference type="PRINTS" id="PR00080">
    <property type="entry name" value="SDRFAMILY"/>
</dbReference>
<reference evidence="2 3" key="1">
    <citation type="journal article" date="2014" name="Antonie Van Leeuwenhoek">
        <title>Hyphomonas beringensis sp. nov. and Hyphomonas chukchiensis sp. nov., isolated from surface seawater of the Bering Sea and Chukchi Sea.</title>
        <authorList>
            <person name="Li C."/>
            <person name="Lai Q."/>
            <person name="Li G."/>
            <person name="Dong C."/>
            <person name="Wang J."/>
            <person name="Liao Y."/>
            <person name="Shao Z."/>
        </authorList>
    </citation>
    <scope>NUCLEOTIDE SEQUENCE [LARGE SCALE GENOMIC DNA]</scope>
    <source>
        <strain evidence="2 3">SCH89</strain>
    </source>
</reference>
<dbReference type="PANTHER" id="PTHR42760:SF132">
    <property type="entry name" value="SHORT-CHAIN DEHYDROGENASE_REDUCTASE FAMILY PROTEIN"/>
    <property type="match status" value="1"/>
</dbReference>
<dbReference type="InterPro" id="IPR020904">
    <property type="entry name" value="Sc_DH/Rdtase_CS"/>
</dbReference>
<evidence type="ECO:0000313" key="2">
    <source>
        <dbReference type="EMBL" id="KDA01227.1"/>
    </source>
</evidence>
<dbReference type="PRINTS" id="PR00081">
    <property type="entry name" value="GDHRDH"/>
</dbReference>
<dbReference type="FunFam" id="3.40.50.720:FF:000084">
    <property type="entry name" value="Short-chain dehydrogenase reductase"/>
    <property type="match status" value="1"/>
</dbReference>
<dbReference type="PANTHER" id="PTHR42760">
    <property type="entry name" value="SHORT-CHAIN DEHYDROGENASES/REDUCTASES FAMILY MEMBER"/>
    <property type="match status" value="1"/>
</dbReference>
<dbReference type="InterPro" id="IPR002347">
    <property type="entry name" value="SDR_fam"/>
</dbReference>
<dbReference type="EMBL" id="ARYL01000033">
    <property type="protein sequence ID" value="KDA01227.1"/>
    <property type="molecule type" value="Genomic_DNA"/>
</dbReference>
<dbReference type="SUPFAM" id="SSF51735">
    <property type="entry name" value="NAD(P)-binding Rossmann-fold domains"/>
    <property type="match status" value="1"/>
</dbReference>
<name>A0A059G2Y4_9PROT</name>